<dbReference type="AlphaFoldDB" id="A0A9P6Q751"/>
<gene>
    <name evidence="3" type="ORF">BG011_002591</name>
</gene>
<reference evidence="3" key="1">
    <citation type="journal article" date="2020" name="Fungal Divers.">
        <title>Resolving the Mortierellaceae phylogeny through synthesis of multi-gene phylogenetics and phylogenomics.</title>
        <authorList>
            <person name="Vandepol N."/>
            <person name="Liber J."/>
            <person name="Desiro A."/>
            <person name="Na H."/>
            <person name="Kennedy M."/>
            <person name="Barry K."/>
            <person name="Grigoriev I.V."/>
            <person name="Miller A.N."/>
            <person name="O'Donnell K."/>
            <person name="Stajich J.E."/>
            <person name="Bonito G."/>
        </authorList>
    </citation>
    <scope>NUCLEOTIDE SEQUENCE</scope>
    <source>
        <strain evidence="3">KOD948</strain>
    </source>
</reference>
<keyword evidence="2" id="KW-0812">Transmembrane</keyword>
<keyword evidence="4" id="KW-1185">Reference proteome</keyword>
<feature type="compositionally biased region" description="Low complexity" evidence="1">
    <location>
        <begin position="80"/>
        <end position="91"/>
    </location>
</feature>
<proteinExistence type="predicted"/>
<feature type="transmembrane region" description="Helical" evidence="2">
    <location>
        <begin position="125"/>
        <end position="147"/>
    </location>
</feature>
<feature type="region of interest" description="Disordered" evidence="1">
    <location>
        <begin position="61"/>
        <end position="103"/>
    </location>
</feature>
<evidence type="ECO:0000256" key="1">
    <source>
        <dbReference type="SAM" id="MobiDB-lite"/>
    </source>
</evidence>
<keyword evidence="2" id="KW-0472">Membrane</keyword>
<feature type="region of interest" description="Disordered" evidence="1">
    <location>
        <begin position="1"/>
        <end position="20"/>
    </location>
</feature>
<name>A0A9P6Q751_9FUNG</name>
<evidence type="ECO:0000256" key="2">
    <source>
        <dbReference type="SAM" id="Phobius"/>
    </source>
</evidence>
<protein>
    <submittedName>
        <fullName evidence="3">Uncharacterized protein</fullName>
    </submittedName>
</protein>
<dbReference type="EMBL" id="JAAAJA010000185">
    <property type="protein sequence ID" value="KAG0259479.1"/>
    <property type="molecule type" value="Genomic_DNA"/>
</dbReference>
<organism evidence="3 4">
    <name type="scientific">Mortierella polycephala</name>
    <dbReference type="NCBI Taxonomy" id="41804"/>
    <lineage>
        <taxon>Eukaryota</taxon>
        <taxon>Fungi</taxon>
        <taxon>Fungi incertae sedis</taxon>
        <taxon>Mucoromycota</taxon>
        <taxon>Mortierellomycotina</taxon>
        <taxon>Mortierellomycetes</taxon>
        <taxon>Mortierellales</taxon>
        <taxon>Mortierellaceae</taxon>
        <taxon>Mortierella</taxon>
    </lineage>
</organism>
<sequence>MVPSMSKRKEKKSFLKRTGTKLKRALSGRTIVETPAPTMASVVSSAFETKDLDNDMIQRSNSAKSTVETLHGGAKHEAGPSSPTNSTSLSSIEPVNEKHTRSMTYQEHALPTFEASSADSVSRRLATLDLLTSALLVVVPMAFYYGMRAVHWEGSSRWCPVATTKDKWTVFVCHWVYALMPGFVHVIAMLVLGYAGIIIARKVHLRHHQGTHDVETAVPYPDFQVEDEKLSVEDGNWDEGDVVYSRGRMDVRKLVQSFVESGVGKKEDGQGLVTVFAGGPEGYVDMIERHVKKSSWTVEFHRETWAP</sequence>
<dbReference type="Proteomes" id="UP000726737">
    <property type="component" value="Unassembled WGS sequence"/>
</dbReference>
<dbReference type="OrthoDB" id="10006946at2759"/>
<keyword evidence="2" id="KW-1133">Transmembrane helix</keyword>
<accession>A0A9P6Q751</accession>
<feature type="transmembrane region" description="Helical" evidence="2">
    <location>
        <begin position="175"/>
        <end position="200"/>
    </location>
</feature>
<comment type="caution">
    <text evidence="3">The sequence shown here is derived from an EMBL/GenBank/DDBJ whole genome shotgun (WGS) entry which is preliminary data.</text>
</comment>
<evidence type="ECO:0000313" key="4">
    <source>
        <dbReference type="Proteomes" id="UP000726737"/>
    </source>
</evidence>
<evidence type="ECO:0000313" key="3">
    <source>
        <dbReference type="EMBL" id="KAG0259479.1"/>
    </source>
</evidence>